<evidence type="ECO:0000313" key="2">
    <source>
        <dbReference type="Proteomes" id="UP000241808"/>
    </source>
</evidence>
<reference evidence="1 2" key="1">
    <citation type="submission" date="2018-04" db="EMBL/GenBank/DDBJ databases">
        <title>Genomic Encyclopedia of Archaeal and Bacterial Type Strains, Phase II (KMG-II): from individual species to whole genera.</title>
        <authorList>
            <person name="Goeker M."/>
        </authorList>
    </citation>
    <scope>NUCLEOTIDE SEQUENCE [LARGE SCALE GENOMIC DNA]</scope>
    <source>
        <strain evidence="1 2">DSM 25521</strain>
    </source>
</reference>
<name>A0A2T4YZB0_9HYPH</name>
<dbReference type="Proteomes" id="UP000241808">
    <property type="component" value="Unassembled WGS sequence"/>
</dbReference>
<keyword evidence="2" id="KW-1185">Reference proteome</keyword>
<evidence type="ECO:0000313" key="1">
    <source>
        <dbReference type="EMBL" id="PTM52283.1"/>
    </source>
</evidence>
<proteinExistence type="predicted"/>
<dbReference type="EMBL" id="PZZL01000008">
    <property type="protein sequence ID" value="PTM52283.1"/>
    <property type="molecule type" value="Genomic_DNA"/>
</dbReference>
<gene>
    <name evidence="1" type="ORF">C8P69_10883</name>
</gene>
<organism evidence="1 2">
    <name type="scientific">Phreatobacter oligotrophus</name>
    <dbReference type="NCBI Taxonomy" id="1122261"/>
    <lineage>
        <taxon>Bacteria</taxon>
        <taxon>Pseudomonadati</taxon>
        <taxon>Pseudomonadota</taxon>
        <taxon>Alphaproteobacteria</taxon>
        <taxon>Hyphomicrobiales</taxon>
        <taxon>Phreatobacteraceae</taxon>
        <taxon>Phreatobacter</taxon>
    </lineage>
</organism>
<protein>
    <submittedName>
        <fullName evidence="1">Uncharacterized protein</fullName>
    </submittedName>
</protein>
<sequence>MVAPGIKDRPRGRRCLHQTLVPSATVLILRCERIARGERISRSLDAMASLEGRTWVMQGMEPRFSATGIGPPND</sequence>
<comment type="caution">
    <text evidence="1">The sequence shown here is derived from an EMBL/GenBank/DDBJ whole genome shotgun (WGS) entry which is preliminary data.</text>
</comment>
<accession>A0A2T4YZB0</accession>
<dbReference type="AlphaFoldDB" id="A0A2T4YZB0"/>